<dbReference type="InterPro" id="IPR036390">
    <property type="entry name" value="WH_DNA-bd_sf"/>
</dbReference>
<dbReference type="Pfam" id="PF01047">
    <property type="entry name" value="MarR"/>
    <property type="match status" value="1"/>
</dbReference>
<dbReference type="STRING" id="294935.ATN88_02660"/>
<accession>A0A135I818</accession>
<proteinExistence type="predicted"/>
<dbReference type="RefSeq" id="WP_067416917.1">
    <property type="nucleotide sequence ID" value="NZ_LNTY01000034.1"/>
</dbReference>
<dbReference type="PANTHER" id="PTHR33164:SF101">
    <property type="entry name" value="TRANSCRIPTIONAL REPRESSOR MPRA"/>
    <property type="match status" value="1"/>
</dbReference>
<dbReference type="PROSITE" id="PS01117">
    <property type="entry name" value="HTH_MARR_1"/>
    <property type="match status" value="1"/>
</dbReference>
<feature type="domain" description="HTH marR-type" evidence="4">
    <location>
        <begin position="7"/>
        <end position="137"/>
    </location>
</feature>
<sequence length="142" mass="15897">MSATKAPDTLFKLVHSLKRNVQENIENLDLGIAPMNVRVLKIIAHKPHCTAVDIANALDRDKAQVTRLLNTLLHAGLVLKEPNPEDKRSQCLRVTESGQAILVKISDIDKKMWQQITSDVSEDEMKVFQNVLEKMVSSLTAK</sequence>
<dbReference type="GO" id="GO:0006950">
    <property type="term" value="P:response to stress"/>
    <property type="evidence" value="ECO:0007669"/>
    <property type="project" value="TreeGrafter"/>
</dbReference>
<dbReference type="PRINTS" id="PR00598">
    <property type="entry name" value="HTHMARR"/>
</dbReference>
<protein>
    <submittedName>
        <fullName evidence="5">MarR family transcriptional regulator</fullName>
    </submittedName>
</protein>
<dbReference type="InterPro" id="IPR000835">
    <property type="entry name" value="HTH_MarR-typ"/>
</dbReference>
<keyword evidence="1" id="KW-0805">Transcription regulation</keyword>
<dbReference type="EMBL" id="LNTY01000034">
    <property type="protein sequence ID" value="KXF81596.1"/>
    <property type="molecule type" value="Genomic_DNA"/>
</dbReference>
<evidence type="ECO:0000313" key="5">
    <source>
        <dbReference type="EMBL" id="KXF81596.1"/>
    </source>
</evidence>
<evidence type="ECO:0000313" key="6">
    <source>
        <dbReference type="Proteomes" id="UP000070529"/>
    </source>
</evidence>
<comment type="caution">
    <text evidence="5">The sequence shown here is derived from an EMBL/GenBank/DDBJ whole genome shotgun (WGS) entry which is preliminary data.</text>
</comment>
<dbReference type="PANTHER" id="PTHR33164">
    <property type="entry name" value="TRANSCRIPTIONAL REGULATOR, MARR FAMILY"/>
    <property type="match status" value="1"/>
</dbReference>
<dbReference type="Proteomes" id="UP000070529">
    <property type="component" value="Unassembled WGS sequence"/>
</dbReference>
<keyword evidence="3" id="KW-0804">Transcription</keyword>
<name>A0A135I818_9GAMM</name>
<dbReference type="InterPro" id="IPR039422">
    <property type="entry name" value="MarR/SlyA-like"/>
</dbReference>
<dbReference type="SMART" id="SM00347">
    <property type="entry name" value="HTH_MARR"/>
    <property type="match status" value="1"/>
</dbReference>
<evidence type="ECO:0000256" key="3">
    <source>
        <dbReference type="ARBA" id="ARBA00023163"/>
    </source>
</evidence>
<dbReference type="InterPro" id="IPR023187">
    <property type="entry name" value="Tscrpt_reg_MarR-type_CS"/>
</dbReference>
<reference evidence="5 6" key="1">
    <citation type="submission" date="2015-11" db="EMBL/GenBank/DDBJ databases">
        <title>Genomic Taxonomy of the Vibrionaceae.</title>
        <authorList>
            <person name="Gomez-Gil B."/>
            <person name="Enciso-Ibarra J."/>
        </authorList>
    </citation>
    <scope>NUCLEOTIDE SEQUENCE [LARGE SCALE GENOMIC DNA]</scope>
    <source>
        <strain evidence="5 6">CAIM 912</strain>
    </source>
</reference>
<dbReference type="SUPFAM" id="SSF46785">
    <property type="entry name" value="Winged helix' DNA-binding domain"/>
    <property type="match status" value="1"/>
</dbReference>
<evidence type="ECO:0000256" key="2">
    <source>
        <dbReference type="ARBA" id="ARBA00023125"/>
    </source>
</evidence>
<dbReference type="PROSITE" id="PS50995">
    <property type="entry name" value="HTH_MARR_2"/>
    <property type="match status" value="1"/>
</dbReference>
<evidence type="ECO:0000259" key="4">
    <source>
        <dbReference type="PROSITE" id="PS50995"/>
    </source>
</evidence>
<dbReference type="InterPro" id="IPR036388">
    <property type="entry name" value="WH-like_DNA-bd_sf"/>
</dbReference>
<dbReference type="Gene3D" id="1.10.10.10">
    <property type="entry name" value="Winged helix-like DNA-binding domain superfamily/Winged helix DNA-binding domain"/>
    <property type="match status" value="1"/>
</dbReference>
<dbReference type="GO" id="GO:0003677">
    <property type="term" value="F:DNA binding"/>
    <property type="evidence" value="ECO:0007669"/>
    <property type="project" value="UniProtKB-KW"/>
</dbReference>
<keyword evidence="2" id="KW-0238">DNA-binding</keyword>
<evidence type="ECO:0000256" key="1">
    <source>
        <dbReference type="ARBA" id="ARBA00023015"/>
    </source>
</evidence>
<organism evidence="5 6">
    <name type="scientific">Enterovibrio coralii</name>
    <dbReference type="NCBI Taxonomy" id="294935"/>
    <lineage>
        <taxon>Bacteria</taxon>
        <taxon>Pseudomonadati</taxon>
        <taxon>Pseudomonadota</taxon>
        <taxon>Gammaproteobacteria</taxon>
        <taxon>Vibrionales</taxon>
        <taxon>Vibrionaceae</taxon>
        <taxon>Enterovibrio</taxon>
    </lineage>
</organism>
<keyword evidence="6" id="KW-1185">Reference proteome</keyword>
<dbReference type="OrthoDB" id="6196575at2"/>
<dbReference type="GO" id="GO:0003700">
    <property type="term" value="F:DNA-binding transcription factor activity"/>
    <property type="evidence" value="ECO:0007669"/>
    <property type="project" value="InterPro"/>
</dbReference>
<gene>
    <name evidence="5" type="ORF">ATN88_02660</name>
</gene>
<dbReference type="AlphaFoldDB" id="A0A135I818"/>